<dbReference type="Pfam" id="PF02754">
    <property type="entry name" value="CCG"/>
    <property type="match status" value="1"/>
</dbReference>
<dbReference type="GO" id="GO:0016491">
    <property type="term" value="F:oxidoreductase activity"/>
    <property type="evidence" value="ECO:0007669"/>
    <property type="project" value="UniProtKB-ARBA"/>
</dbReference>
<feature type="domain" description="4Fe-4S ferredoxin-type" evidence="7">
    <location>
        <begin position="19"/>
        <end position="48"/>
    </location>
</feature>
<reference evidence="8" key="1">
    <citation type="submission" date="2020-07" db="EMBL/GenBank/DDBJ databases">
        <title>Huge and variable diversity of episymbiotic CPR bacteria and DPANN archaea in groundwater ecosystems.</title>
        <authorList>
            <person name="He C.Y."/>
            <person name="Keren R."/>
            <person name="Whittaker M."/>
            <person name="Farag I.F."/>
            <person name="Doudna J."/>
            <person name="Cate J.H.D."/>
            <person name="Banfield J.F."/>
        </authorList>
    </citation>
    <scope>NUCLEOTIDE SEQUENCE</scope>
    <source>
        <strain evidence="8">NC_groundwater_1664_Pr3_B-0.1um_52_9</strain>
    </source>
</reference>
<keyword evidence="6" id="KW-0411">Iron-sulfur</keyword>
<keyword evidence="3" id="KW-0479">Metal-binding</keyword>
<evidence type="ECO:0000256" key="4">
    <source>
        <dbReference type="ARBA" id="ARBA00022982"/>
    </source>
</evidence>
<evidence type="ECO:0000313" key="9">
    <source>
        <dbReference type="Proteomes" id="UP000807825"/>
    </source>
</evidence>
<dbReference type="GO" id="GO:0046872">
    <property type="term" value="F:metal ion binding"/>
    <property type="evidence" value="ECO:0007669"/>
    <property type="project" value="UniProtKB-KW"/>
</dbReference>
<keyword evidence="1" id="KW-0813">Transport</keyword>
<evidence type="ECO:0000256" key="6">
    <source>
        <dbReference type="ARBA" id="ARBA00023014"/>
    </source>
</evidence>
<keyword evidence="2" id="KW-0004">4Fe-4S</keyword>
<comment type="caution">
    <text evidence="8">The sequence shown here is derived from an EMBL/GenBank/DDBJ whole genome shotgun (WGS) entry which is preliminary data.</text>
</comment>
<dbReference type="GO" id="GO:0051539">
    <property type="term" value="F:4 iron, 4 sulfur cluster binding"/>
    <property type="evidence" value="ECO:0007669"/>
    <property type="project" value="UniProtKB-KW"/>
</dbReference>
<evidence type="ECO:0000259" key="7">
    <source>
        <dbReference type="PROSITE" id="PS51379"/>
    </source>
</evidence>
<name>A0A9D6Z6G7_9BACT</name>
<dbReference type="PANTHER" id="PTHR43551">
    <property type="entry name" value="FUMARATE REDUCTASE IRON-SULFUR SUBUNIT"/>
    <property type="match status" value="1"/>
</dbReference>
<evidence type="ECO:0000256" key="1">
    <source>
        <dbReference type="ARBA" id="ARBA00022448"/>
    </source>
</evidence>
<evidence type="ECO:0000256" key="2">
    <source>
        <dbReference type="ARBA" id="ARBA00022485"/>
    </source>
</evidence>
<organism evidence="8 9">
    <name type="scientific">Desulfomonile tiedjei</name>
    <dbReference type="NCBI Taxonomy" id="2358"/>
    <lineage>
        <taxon>Bacteria</taxon>
        <taxon>Pseudomonadati</taxon>
        <taxon>Thermodesulfobacteriota</taxon>
        <taxon>Desulfomonilia</taxon>
        <taxon>Desulfomonilales</taxon>
        <taxon>Desulfomonilaceae</taxon>
        <taxon>Desulfomonile</taxon>
    </lineage>
</organism>
<dbReference type="InterPro" id="IPR009051">
    <property type="entry name" value="Helical_ferredxn"/>
</dbReference>
<accession>A0A9D6Z6G7</accession>
<dbReference type="AlphaFoldDB" id="A0A9D6Z6G7"/>
<sequence length="416" mass="46718">MEAAEKQELLKLLGEKLNQSILMYLDNCSRCGMCIDACHAYASTGDIRLSAVGRAQNIRRLFENYHKITGKVAPWLNEAVEIDERWMERVYDTAFTCTGCRRCMVYCPFGIDTQQIQAIAKAMVLGADMDPKPLTMRAKNSISKGQNFQQTKEKFIKELDKIRAEFCEKWPGMEPEKAIPIDVQGANVLFVSMAEKPSILPTASILNAAGEHWSLSYFEAVNFGAFLGSAEMAQQIYERIVNEAESLGAKNLVICECGTAYRIMKHVIGKRSFNVMTFLELMDKYVKEGRIKLDKSVVEGKVTYHDPCQIARNGGVYEEPRNVLKALTDNYVDMTPNRLENWCCGGGGGLVIAAEPEWRMMTSRVKADQIRATGAEVLTTGCEMCFAQLKDVNDDFELDLEVKLVSELVSEALIWE</sequence>
<dbReference type="InterPro" id="IPR004017">
    <property type="entry name" value="Cys_rich_dom"/>
</dbReference>
<dbReference type="PROSITE" id="PS51379">
    <property type="entry name" value="4FE4S_FER_2"/>
    <property type="match status" value="2"/>
</dbReference>
<dbReference type="InterPro" id="IPR017896">
    <property type="entry name" value="4Fe4S_Fe-S-bd"/>
</dbReference>
<dbReference type="PROSITE" id="PS00198">
    <property type="entry name" value="4FE4S_FER_1"/>
    <property type="match status" value="1"/>
</dbReference>
<dbReference type="SUPFAM" id="SSF46548">
    <property type="entry name" value="alpha-helical ferredoxin"/>
    <property type="match status" value="1"/>
</dbReference>
<evidence type="ECO:0000313" key="8">
    <source>
        <dbReference type="EMBL" id="MBI5250111.1"/>
    </source>
</evidence>
<dbReference type="Proteomes" id="UP000807825">
    <property type="component" value="Unassembled WGS sequence"/>
</dbReference>
<feature type="domain" description="4Fe-4S ferredoxin-type" evidence="7">
    <location>
        <begin position="87"/>
        <end position="117"/>
    </location>
</feature>
<dbReference type="EMBL" id="JACRDE010000305">
    <property type="protein sequence ID" value="MBI5250111.1"/>
    <property type="molecule type" value="Genomic_DNA"/>
</dbReference>
<proteinExistence type="predicted"/>
<evidence type="ECO:0000256" key="5">
    <source>
        <dbReference type="ARBA" id="ARBA00023004"/>
    </source>
</evidence>
<keyword evidence="5" id="KW-0408">Iron</keyword>
<keyword evidence="4" id="KW-0249">Electron transport</keyword>
<evidence type="ECO:0000256" key="3">
    <source>
        <dbReference type="ARBA" id="ARBA00022723"/>
    </source>
</evidence>
<dbReference type="InterPro" id="IPR017900">
    <property type="entry name" value="4Fe4S_Fe_S_CS"/>
</dbReference>
<dbReference type="Gene3D" id="1.10.1060.10">
    <property type="entry name" value="Alpha-helical ferredoxin"/>
    <property type="match status" value="1"/>
</dbReference>
<gene>
    <name evidence="8" type="ORF">HY912_11515</name>
</gene>
<protein>
    <submittedName>
        <fullName evidence="8">(Fe-S)-binding protein</fullName>
    </submittedName>
</protein>
<dbReference type="PANTHER" id="PTHR43551:SF1">
    <property type="entry name" value="HETERODISULFIDE REDUCTASE"/>
    <property type="match status" value="1"/>
</dbReference>
<dbReference type="Pfam" id="PF13183">
    <property type="entry name" value="Fer4_8"/>
    <property type="match status" value="1"/>
</dbReference>